<feature type="coiled-coil region" evidence="8">
    <location>
        <begin position="229"/>
        <end position="256"/>
    </location>
</feature>
<keyword evidence="5 7" id="KW-0378">Hydrolase</keyword>
<dbReference type="OrthoDB" id="3542292at2759"/>
<dbReference type="Pfam" id="PF01204">
    <property type="entry name" value="Trehalase"/>
    <property type="match status" value="1"/>
</dbReference>
<dbReference type="InterPro" id="IPR008928">
    <property type="entry name" value="6-hairpin_glycosidase_sf"/>
</dbReference>
<comment type="catalytic activity">
    <reaction evidence="1 7">
        <text>alpha,alpha-trehalose + H2O = alpha-D-glucose + beta-D-glucose</text>
        <dbReference type="Rhea" id="RHEA:32675"/>
        <dbReference type="ChEBI" id="CHEBI:15377"/>
        <dbReference type="ChEBI" id="CHEBI:15903"/>
        <dbReference type="ChEBI" id="CHEBI:16551"/>
        <dbReference type="ChEBI" id="CHEBI:17925"/>
        <dbReference type="EC" id="3.2.1.28"/>
    </reaction>
</comment>
<evidence type="ECO:0000256" key="8">
    <source>
        <dbReference type="SAM" id="Coils"/>
    </source>
</evidence>
<dbReference type="PRINTS" id="PR00744">
    <property type="entry name" value="GLHYDRLASE37"/>
</dbReference>
<dbReference type="GO" id="GO:0004555">
    <property type="term" value="F:alpha,alpha-trehalase activity"/>
    <property type="evidence" value="ECO:0007669"/>
    <property type="project" value="UniProtKB-EC"/>
</dbReference>
<dbReference type="InterPro" id="IPR012341">
    <property type="entry name" value="6hp_glycosidase-like_sf"/>
</dbReference>
<feature type="chain" id="PRO_5040406971" description="Trehalase" evidence="10">
    <location>
        <begin position="19"/>
        <end position="697"/>
    </location>
</feature>
<evidence type="ECO:0000256" key="2">
    <source>
        <dbReference type="ARBA" id="ARBA00005615"/>
    </source>
</evidence>
<evidence type="ECO:0000256" key="10">
    <source>
        <dbReference type="SAM" id="SignalP"/>
    </source>
</evidence>
<dbReference type="InterPro" id="IPR001661">
    <property type="entry name" value="Glyco_hydro_37"/>
</dbReference>
<feature type="domain" description="Potassium channel" evidence="11">
    <location>
        <begin position="600"/>
        <end position="676"/>
    </location>
</feature>
<dbReference type="Gene3D" id="1.10.287.70">
    <property type="match status" value="1"/>
</dbReference>
<evidence type="ECO:0000256" key="3">
    <source>
        <dbReference type="ARBA" id="ARBA00012757"/>
    </source>
</evidence>
<dbReference type="PANTHER" id="PTHR23403">
    <property type="entry name" value="TREHALASE"/>
    <property type="match status" value="1"/>
</dbReference>
<dbReference type="SUPFAM" id="SSF48208">
    <property type="entry name" value="Six-hairpin glycosidases"/>
    <property type="match status" value="1"/>
</dbReference>
<keyword evidence="8" id="KW-0175">Coiled coil</keyword>
<evidence type="ECO:0000259" key="11">
    <source>
        <dbReference type="Pfam" id="PF07885"/>
    </source>
</evidence>
<sequence>MTFYRNAILLSLIICLDALPPVCDRDVYCYGEILRVVQMAELYPDSKTFVDKKLKHNIDLIRRNFAIMMETTNNKPSRRALQEFVDKNFDPAGSEFEEWHPSDWKKTPHFIDLIEDNQYRHWVIYLNEQWKQLGRNIKEDVEKNPYSYSQIYVPYPMIVPGGRFREYYYWDSYWTIRGLLLCGMITTAQGMLFNFGSLVKVLGFIPNGGRVYYLNRSQPPLYIPMFKTYFDATRDIDFLESQIENLEKEYFFWIEERTVEVEKNGRTFKMAFYNTETDGPRPESYEEDVHAAANFSGAEVQEFFNELKSAAESGFDFSSKWFVDKSGERATSFDDTKTRYIIPVELNSYLCMNARLLAEMFGELGMENKRQKYIQLYYEWVRNVEDLFWDEEKGIWFDYDRINNKSRPYFYLTNFVPLWAKCYDTSNKDKYAESAIKYLNSEVKKSVYIGGLPFSTMNSGEQWDMPNSWPPLVYMVVIGLIKTGNQEAADEAYFWADRWIRSCHAAFMRTNKMFEKYSAVNVGVYGGGGEYGVQVGFGWTNAVVMEFLYIYHDRLFSSVNSLWNTAVTDTPSRVPLIWREEGDARRRRNSLAPPILAVTLVVGYVCLGAWLWASWHRLSFLEGLYFTFSALTTIGLADSGRIPAKRQEIHLLFTCLFILVGLIVIATAFALVQEQVISKTRQLAVSLGVVKKEELSV</sequence>
<dbReference type="PANTHER" id="PTHR23403:SF1">
    <property type="entry name" value="TREHALASE"/>
    <property type="match status" value="1"/>
</dbReference>
<dbReference type="AlphaFoldDB" id="A0A9P0HBA4"/>
<reference evidence="12" key="1">
    <citation type="submission" date="2022-01" db="EMBL/GenBank/DDBJ databases">
        <authorList>
            <person name="King R."/>
        </authorList>
    </citation>
    <scope>NUCLEOTIDE SEQUENCE</scope>
</reference>
<name>A0A9P0HBA4_NEZVI</name>
<evidence type="ECO:0000256" key="4">
    <source>
        <dbReference type="ARBA" id="ARBA00019905"/>
    </source>
</evidence>
<evidence type="ECO:0000256" key="9">
    <source>
        <dbReference type="SAM" id="Phobius"/>
    </source>
</evidence>
<evidence type="ECO:0000256" key="6">
    <source>
        <dbReference type="ARBA" id="ARBA00023295"/>
    </source>
</evidence>
<dbReference type="SUPFAM" id="SSF81324">
    <property type="entry name" value="Voltage-gated potassium channels"/>
    <property type="match status" value="1"/>
</dbReference>
<feature type="signal peptide" evidence="10">
    <location>
        <begin position="1"/>
        <end position="18"/>
    </location>
</feature>
<comment type="similarity">
    <text evidence="2 7">Belongs to the glycosyl hydrolase 37 family.</text>
</comment>
<feature type="transmembrane region" description="Helical" evidence="9">
    <location>
        <begin position="595"/>
        <end position="613"/>
    </location>
</feature>
<dbReference type="InterPro" id="IPR018232">
    <property type="entry name" value="Glyco_hydro_37_CS"/>
</dbReference>
<keyword evidence="6 7" id="KW-0326">Glycosidase</keyword>
<dbReference type="Proteomes" id="UP001152798">
    <property type="component" value="Chromosome 4"/>
</dbReference>
<evidence type="ECO:0000256" key="1">
    <source>
        <dbReference type="ARBA" id="ARBA00001576"/>
    </source>
</evidence>
<evidence type="ECO:0000256" key="5">
    <source>
        <dbReference type="ARBA" id="ARBA00022801"/>
    </source>
</evidence>
<keyword evidence="9" id="KW-0812">Transmembrane</keyword>
<evidence type="ECO:0000256" key="7">
    <source>
        <dbReference type="RuleBase" id="RU361180"/>
    </source>
</evidence>
<proteinExistence type="inferred from homology"/>
<dbReference type="GO" id="GO:0005993">
    <property type="term" value="P:trehalose catabolic process"/>
    <property type="evidence" value="ECO:0007669"/>
    <property type="project" value="TreeGrafter"/>
</dbReference>
<gene>
    <name evidence="12" type="ORF">NEZAVI_LOCUS8435</name>
</gene>
<keyword evidence="13" id="KW-1185">Reference proteome</keyword>
<evidence type="ECO:0000313" key="13">
    <source>
        <dbReference type="Proteomes" id="UP001152798"/>
    </source>
</evidence>
<keyword evidence="9" id="KW-0472">Membrane</keyword>
<organism evidence="12 13">
    <name type="scientific">Nezara viridula</name>
    <name type="common">Southern green stink bug</name>
    <name type="synonym">Cimex viridulus</name>
    <dbReference type="NCBI Taxonomy" id="85310"/>
    <lineage>
        <taxon>Eukaryota</taxon>
        <taxon>Metazoa</taxon>
        <taxon>Ecdysozoa</taxon>
        <taxon>Arthropoda</taxon>
        <taxon>Hexapoda</taxon>
        <taxon>Insecta</taxon>
        <taxon>Pterygota</taxon>
        <taxon>Neoptera</taxon>
        <taxon>Paraneoptera</taxon>
        <taxon>Hemiptera</taxon>
        <taxon>Heteroptera</taxon>
        <taxon>Panheteroptera</taxon>
        <taxon>Pentatomomorpha</taxon>
        <taxon>Pentatomoidea</taxon>
        <taxon>Pentatomidae</taxon>
        <taxon>Pentatominae</taxon>
        <taxon>Nezara</taxon>
    </lineage>
</organism>
<keyword evidence="9" id="KW-1133">Transmembrane helix</keyword>
<feature type="transmembrane region" description="Helical" evidence="9">
    <location>
        <begin position="649"/>
        <end position="672"/>
    </location>
</feature>
<keyword evidence="10" id="KW-0732">Signal</keyword>
<dbReference type="Pfam" id="PF07885">
    <property type="entry name" value="Ion_trans_2"/>
    <property type="match status" value="1"/>
</dbReference>
<accession>A0A9P0HBA4</accession>
<evidence type="ECO:0000313" key="12">
    <source>
        <dbReference type="EMBL" id="CAH1398864.1"/>
    </source>
</evidence>
<dbReference type="EC" id="3.2.1.28" evidence="3 7"/>
<dbReference type="InterPro" id="IPR013099">
    <property type="entry name" value="K_chnl_dom"/>
</dbReference>
<protein>
    <recommendedName>
        <fullName evidence="4 7">Trehalase</fullName>
        <ecNumber evidence="3 7">3.2.1.28</ecNumber>
    </recommendedName>
    <alternativeName>
        <fullName evidence="7">Alpha-trehalose glucohydrolase</fullName>
    </alternativeName>
</protein>
<dbReference type="Gene3D" id="1.50.10.10">
    <property type="match status" value="1"/>
</dbReference>
<dbReference type="EMBL" id="OV725080">
    <property type="protein sequence ID" value="CAH1398864.1"/>
    <property type="molecule type" value="Genomic_DNA"/>
</dbReference>
<dbReference type="PROSITE" id="PS00927">
    <property type="entry name" value="TREHALASE_1"/>
    <property type="match status" value="1"/>
</dbReference>
<feature type="transmembrane region" description="Helical" evidence="9">
    <location>
        <begin position="619"/>
        <end position="637"/>
    </location>
</feature>